<sequence>MGGVGALHLSDLKDQESSQVQTRASIPIHMVIAGMINNAMWTPMSGLGFLFVTNVCCATLGVAQLTVYMIYHPRKPLAWIRSRSGRLALEEQNDDVSVRPPSVHTSSKVAPESPIYQTLASPLATLRS</sequence>
<proteinExistence type="predicted"/>
<keyword evidence="2" id="KW-1133">Transmembrane helix</keyword>
<evidence type="ECO:0000313" key="4">
    <source>
        <dbReference type="Proteomes" id="UP000709295"/>
    </source>
</evidence>
<evidence type="ECO:0008006" key="5">
    <source>
        <dbReference type="Google" id="ProtNLM"/>
    </source>
</evidence>
<keyword evidence="4" id="KW-1185">Reference proteome</keyword>
<dbReference type="EMBL" id="JAENGY010000767">
    <property type="protein sequence ID" value="KAG6956944.1"/>
    <property type="molecule type" value="Genomic_DNA"/>
</dbReference>
<keyword evidence="2" id="KW-0812">Transmembrane</keyword>
<comment type="caution">
    <text evidence="3">The sequence shown here is derived from an EMBL/GenBank/DDBJ whole genome shotgun (WGS) entry which is preliminary data.</text>
</comment>
<keyword evidence="2" id="KW-0472">Membrane</keyword>
<evidence type="ECO:0000313" key="3">
    <source>
        <dbReference type="EMBL" id="KAG6956944.1"/>
    </source>
</evidence>
<accession>A0A8J5J0U3</accession>
<dbReference type="AlphaFoldDB" id="A0A8J5J0U3"/>
<feature type="region of interest" description="Disordered" evidence="1">
    <location>
        <begin position="91"/>
        <end position="111"/>
    </location>
</feature>
<organism evidence="3 4">
    <name type="scientific">Phytophthora aleatoria</name>
    <dbReference type="NCBI Taxonomy" id="2496075"/>
    <lineage>
        <taxon>Eukaryota</taxon>
        <taxon>Sar</taxon>
        <taxon>Stramenopiles</taxon>
        <taxon>Oomycota</taxon>
        <taxon>Peronosporomycetes</taxon>
        <taxon>Peronosporales</taxon>
        <taxon>Peronosporaceae</taxon>
        <taxon>Phytophthora</taxon>
    </lineage>
</organism>
<evidence type="ECO:0000256" key="2">
    <source>
        <dbReference type="SAM" id="Phobius"/>
    </source>
</evidence>
<name>A0A8J5J0U3_9STRA</name>
<dbReference type="Proteomes" id="UP000709295">
    <property type="component" value="Unassembled WGS sequence"/>
</dbReference>
<gene>
    <name evidence="3" type="ORF">JG688_00011200</name>
</gene>
<protein>
    <recommendedName>
        <fullName evidence="5">MtN3-like protein</fullName>
    </recommendedName>
</protein>
<evidence type="ECO:0000256" key="1">
    <source>
        <dbReference type="SAM" id="MobiDB-lite"/>
    </source>
</evidence>
<feature type="transmembrane region" description="Helical" evidence="2">
    <location>
        <begin position="47"/>
        <end position="71"/>
    </location>
</feature>
<reference evidence="3" key="1">
    <citation type="submission" date="2021-01" db="EMBL/GenBank/DDBJ databases">
        <title>Phytophthora aleatoria, a newly-described species from Pinus radiata is distinct from Phytophthora cactorum isolates based on comparative genomics.</title>
        <authorList>
            <person name="Mcdougal R."/>
            <person name="Panda P."/>
            <person name="Williams N."/>
            <person name="Studholme D.J."/>
        </authorList>
    </citation>
    <scope>NUCLEOTIDE SEQUENCE</scope>
    <source>
        <strain evidence="3">NZFS 4037</strain>
    </source>
</reference>